<dbReference type="GO" id="GO:0019867">
    <property type="term" value="C:outer membrane"/>
    <property type="evidence" value="ECO:0007669"/>
    <property type="project" value="InterPro"/>
</dbReference>
<reference evidence="9 10" key="1">
    <citation type="submission" date="2024-01" db="EMBL/GenBank/DDBJ databases">
        <title>Genomic insights into the taxonomy and metabolism of the cyanobacterium Pannus brasiliensis CCIBt3594.</title>
        <authorList>
            <person name="Machado M."/>
            <person name="Botero N.B."/>
            <person name="Andreote A.P.D."/>
            <person name="Feitosa A.M.T."/>
            <person name="Popin R."/>
            <person name="Sivonen K."/>
            <person name="Fiore M.F."/>
        </authorList>
    </citation>
    <scope>NUCLEOTIDE SEQUENCE [LARGE SCALE GENOMIC DNA]</scope>
    <source>
        <strain evidence="9 10">CCIBt3594</strain>
    </source>
</reference>
<dbReference type="Gene3D" id="2.40.160.50">
    <property type="entry name" value="membrane protein fhac: a member of the omp85/tpsb transporter family"/>
    <property type="match status" value="1"/>
</dbReference>
<dbReference type="Pfam" id="PF08479">
    <property type="entry name" value="POTRA_2"/>
    <property type="match status" value="1"/>
</dbReference>
<evidence type="ECO:0000256" key="1">
    <source>
        <dbReference type="ARBA" id="ARBA00004370"/>
    </source>
</evidence>
<evidence type="ECO:0000259" key="7">
    <source>
        <dbReference type="Pfam" id="PF07244"/>
    </source>
</evidence>
<dbReference type="Proteomes" id="UP001328733">
    <property type="component" value="Unassembled WGS sequence"/>
</dbReference>
<gene>
    <name evidence="9" type="ORF">V0288_09520</name>
</gene>
<proteinExistence type="predicted"/>
<dbReference type="PANTHER" id="PTHR12815">
    <property type="entry name" value="SORTING AND ASSEMBLY MACHINERY SAMM50 PROTEIN FAMILY MEMBER"/>
    <property type="match status" value="1"/>
</dbReference>
<feature type="domain" description="POTRA" evidence="7">
    <location>
        <begin position="4"/>
        <end position="69"/>
    </location>
</feature>
<evidence type="ECO:0000256" key="3">
    <source>
        <dbReference type="ARBA" id="ARBA00022729"/>
    </source>
</evidence>
<evidence type="ECO:0000259" key="8">
    <source>
        <dbReference type="Pfam" id="PF08479"/>
    </source>
</evidence>
<keyword evidence="2" id="KW-0812">Transmembrane</keyword>
<dbReference type="EMBL" id="JBAFSM010000015">
    <property type="protein sequence ID" value="MEG3437356.1"/>
    <property type="molecule type" value="Genomic_DNA"/>
</dbReference>
<accession>A0AAW9QU62</accession>
<comment type="caution">
    <text evidence="9">The sequence shown here is derived from an EMBL/GenBank/DDBJ whole genome shotgun (WGS) entry which is preliminary data.</text>
</comment>
<name>A0AAW9QU62_9CHRO</name>
<protein>
    <submittedName>
        <fullName evidence="9">BamA/TamA family outer membrane protein</fullName>
    </submittedName>
</protein>
<evidence type="ECO:0000313" key="10">
    <source>
        <dbReference type="Proteomes" id="UP001328733"/>
    </source>
</evidence>
<dbReference type="Pfam" id="PF01103">
    <property type="entry name" value="Omp85"/>
    <property type="match status" value="1"/>
</dbReference>
<feature type="domain" description="POTRA" evidence="7">
    <location>
        <begin position="172"/>
        <end position="233"/>
    </location>
</feature>
<comment type="subcellular location">
    <subcellularLocation>
        <location evidence="1">Membrane</location>
    </subcellularLocation>
</comment>
<dbReference type="Gene3D" id="3.10.20.310">
    <property type="entry name" value="membrane protein fhac"/>
    <property type="match status" value="3"/>
</dbReference>
<evidence type="ECO:0000256" key="5">
    <source>
        <dbReference type="ARBA" id="ARBA00023237"/>
    </source>
</evidence>
<evidence type="ECO:0000256" key="2">
    <source>
        <dbReference type="ARBA" id="ARBA00022692"/>
    </source>
</evidence>
<sequence>MAEVAVRGADRELENLVYNIIRTRPGRTTTRSQLQEDINAIYATGYFANVRVVPEDTPLGVRISFDVQPNPVFQRVRILIVPETQTTSVLPPAVVEEIFSPQYNKTLNLNSLKTAVNQINEWYSKNGYDLAQVIGSPRVSEDGTVTLEISEGVIEDIQVRYFNSEDEPAKQKTRRYVVRREMRLKPGDVFNRNTAQQDLQRIFGLGLFEDVRLSFAPGTDPREVVMNVDVVEGNTGSLAAGAGISSSSGLFGTVSYQERNLWGSNHSVGVEFQLGERELLFDVNYTDPWIAGDPFRTSYTVNLFRRRSISLVYDGDDSSIRTLNGNDSPRVVRTGGGITFVRPLAPDVFTRPDWILSAGFSYQNVRVENANGDLAPLSAPLNGYGSQRLAFSSSGIDDLFTLSFGASRDYRNNPLQPTEGSLLRLGMEQTLPIGSGSILGTRFRGSYSYYIPVKFLNTFELFDAQIFKGQQSLAFNVQAGTVLGDLPPYDAFVIGGSNSVRGYAEGELGSGRSYVQATAEFRFPIVAIVGGALFVDFGSTLGTQSAVPGQPGVIRGLPGTGLGYGLGIRVQSPLGQIRVDYGFNVDGGSRLHFGIGERF</sequence>
<keyword evidence="4" id="KW-0472">Membrane</keyword>
<keyword evidence="10" id="KW-1185">Reference proteome</keyword>
<feature type="domain" description="Polypeptide-transport-associated ShlB-type" evidence="8">
    <location>
        <begin position="85"/>
        <end position="152"/>
    </location>
</feature>
<keyword evidence="5" id="KW-0998">Cell outer membrane</keyword>
<evidence type="ECO:0000256" key="4">
    <source>
        <dbReference type="ARBA" id="ARBA00023136"/>
    </source>
</evidence>
<keyword evidence="3" id="KW-0732">Signal</keyword>
<evidence type="ECO:0000313" key="9">
    <source>
        <dbReference type="EMBL" id="MEG3437356.1"/>
    </source>
</evidence>
<feature type="domain" description="Bacterial surface antigen (D15)" evidence="6">
    <location>
        <begin position="260"/>
        <end position="599"/>
    </location>
</feature>
<dbReference type="PANTHER" id="PTHR12815:SF47">
    <property type="entry name" value="TRANSLOCATION AND ASSEMBLY MODULE SUBUNIT TAMA"/>
    <property type="match status" value="1"/>
</dbReference>
<dbReference type="AlphaFoldDB" id="A0AAW9QU62"/>
<organism evidence="9 10">
    <name type="scientific">Pannus brasiliensis CCIBt3594</name>
    <dbReference type="NCBI Taxonomy" id="1427578"/>
    <lineage>
        <taxon>Bacteria</taxon>
        <taxon>Bacillati</taxon>
        <taxon>Cyanobacteriota</taxon>
        <taxon>Cyanophyceae</taxon>
        <taxon>Oscillatoriophycideae</taxon>
        <taxon>Chroococcales</taxon>
        <taxon>Microcystaceae</taxon>
        <taxon>Pannus</taxon>
    </lineage>
</organism>
<evidence type="ECO:0000259" key="6">
    <source>
        <dbReference type="Pfam" id="PF01103"/>
    </source>
</evidence>
<dbReference type="InterPro" id="IPR010827">
    <property type="entry name" value="BamA/TamA_POTRA"/>
</dbReference>
<dbReference type="InterPro" id="IPR013686">
    <property type="entry name" value="Polypept-transport_assoc_ShlB"/>
</dbReference>
<dbReference type="Pfam" id="PF07244">
    <property type="entry name" value="POTRA"/>
    <property type="match status" value="2"/>
</dbReference>
<dbReference type="InterPro" id="IPR000184">
    <property type="entry name" value="Bac_surfAg_D15"/>
</dbReference>
<dbReference type="InterPro" id="IPR039910">
    <property type="entry name" value="D15-like"/>
</dbReference>